<evidence type="ECO:0000313" key="11">
    <source>
        <dbReference type="Proteomes" id="UP001209570"/>
    </source>
</evidence>
<dbReference type="Pfam" id="PF10483">
    <property type="entry name" value="Elong_Iki1"/>
    <property type="match status" value="1"/>
</dbReference>
<sequence>MEELFVHKCVTSDASDAATPASLWTTTQRCECVLVQEPPQAHGASRAVLSSIVSMTLESKKTSRVIVFTLDPASRHLLPSLETEKLSRIDLSSAFEALEREPVSLLPRLQDELETALARRKTDDARRSVVVVVDSLNLLLETAPLPAVLRWLKQIRLDDRVGSVVARVSTAAVDPPRAAQAIARDVATTVVHVETPSSLRAYSILAKERRREIPKRMHGMVLLLRKKKNGRPSECVQYFQVFGHRVLYSSDGSGSSLGAAASSSSSGSQSTASSASSFTKAATASTASTAPEIKAPPVSHSDVSFNLSLSAEEHAAKQNVQLPYLHQGADSASNLLLIDEDDPDWDDDDLDDDLDLCVMTKRVSFSDLPDEERWIPEEDEEEHDDDGATEDVVVDAFGDDDDDEEEDGGSHFQDDSAISERASASLSPFARLVGPEPPRLPSQLPPATSAGAVVSPVRKKITALQDRRVNTILLEALQLVEFSREELAGLERTVKRLRDAVHGFSILIDKQVNIIGAETLEERGRVRADIQDLAGNLKVSYEALATTCSRMKQTLSTGKQQLQVHKKRLSPGRAAAIDPVAPAAAARIGLYGVQLPPATSLSPKPTKGSVAAQQLQSPTLANSALSLEPAPGRVSLLSILGSDTQARDGDGEGEDGELPPRVLTPALLEGVLRSLGLAETEFLEAKDLSRVLHELLTVTIAKSRVLTFMGKAFHRRLLPSYTRELVRLVLETLQLSPIAPSTSPFGASPVVALPQATLFDFICSPPYRCDALFDRVFVSDANEYVGEPSPVVPPRTPVAPNPFTDQFSRNGGVLHNGQIVQTLLVNRPDPELLETAEQTLAMAKLLHDLATAETEAKHGDRLSRRPQPARSHEFAKVYLATSKELLSKETGVG</sequence>
<evidence type="ECO:0000313" key="10">
    <source>
        <dbReference type="EMBL" id="KAJ0409279.1"/>
    </source>
</evidence>
<accession>A0AAD5LQ51</accession>
<comment type="caution">
    <text evidence="10">The sequence shown here is derived from an EMBL/GenBank/DDBJ whole genome shotgun (WGS) entry which is preliminary data.</text>
</comment>
<keyword evidence="6" id="KW-0963">Cytoplasm</keyword>
<dbReference type="AlphaFoldDB" id="A0AAD5LQ51"/>
<feature type="region of interest" description="Disordered" evidence="9">
    <location>
        <begin position="369"/>
        <end position="418"/>
    </location>
</feature>
<gene>
    <name evidence="10" type="ORF">P43SY_006776</name>
</gene>
<proteinExistence type="inferred from homology"/>
<evidence type="ECO:0000256" key="9">
    <source>
        <dbReference type="SAM" id="MobiDB-lite"/>
    </source>
</evidence>
<dbReference type="GO" id="GO:0033588">
    <property type="term" value="C:elongator holoenzyme complex"/>
    <property type="evidence" value="ECO:0007669"/>
    <property type="project" value="InterPro"/>
</dbReference>
<protein>
    <recommendedName>
        <fullName evidence="5">Elongator complex protein 5</fullName>
    </recommendedName>
</protein>
<keyword evidence="8" id="KW-0539">Nucleus</keyword>
<evidence type="ECO:0000256" key="6">
    <source>
        <dbReference type="ARBA" id="ARBA00022490"/>
    </source>
</evidence>
<evidence type="ECO:0000256" key="1">
    <source>
        <dbReference type="ARBA" id="ARBA00004123"/>
    </source>
</evidence>
<dbReference type="EMBL" id="JAKCXM010000005">
    <property type="protein sequence ID" value="KAJ0409279.1"/>
    <property type="molecule type" value="Genomic_DNA"/>
</dbReference>
<evidence type="ECO:0000256" key="8">
    <source>
        <dbReference type="ARBA" id="ARBA00023242"/>
    </source>
</evidence>
<dbReference type="GO" id="GO:0002098">
    <property type="term" value="P:tRNA wobble uridine modification"/>
    <property type="evidence" value="ECO:0007669"/>
    <property type="project" value="InterPro"/>
</dbReference>
<dbReference type="PANTHER" id="PTHR15641:SF1">
    <property type="entry name" value="ELONGATOR COMPLEX PROTEIN 5"/>
    <property type="match status" value="1"/>
</dbReference>
<dbReference type="InterPro" id="IPR019519">
    <property type="entry name" value="Elp5"/>
</dbReference>
<evidence type="ECO:0000256" key="7">
    <source>
        <dbReference type="ARBA" id="ARBA00022694"/>
    </source>
</evidence>
<keyword evidence="11" id="KW-1185">Reference proteome</keyword>
<reference evidence="10" key="1">
    <citation type="submission" date="2021-12" db="EMBL/GenBank/DDBJ databases">
        <title>Prjna785345.</title>
        <authorList>
            <person name="Rujirawat T."/>
            <person name="Krajaejun T."/>
        </authorList>
    </citation>
    <scope>NUCLEOTIDE SEQUENCE</scope>
    <source>
        <strain evidence="10">Pi057C3</strain>
    </source>
</reference>
<evidence type="ECO:0000256" key="5">
    <source>
        <dbReference type="ARBA" id="ARBA00020264"/>
    </source>
</evidence>
<dbReference type="GO" id="GO:0005634">
    <property type="term" value="C:nucleus"/>
    <property type="evidence" value="ECO:0007669"/>
    <property type="project" value="UniProtKB-SubCell"/>
</dbReference>
<evidence type="ECO:0000256" key="4">
    <source>
        <dbReference type="ARBA" id="ARBA00009567"/>
    </source>
</evidence>
<organism evidence="10 11">
    <name type="scientific">Pythium insidiosum</name>
    <name type="common">Pythiosis disease agent</name>
    <dbReference type="NCBI Taxonomy" id="114742"/>
    <lineage>
        <taxon>Eukaryota</taxon>
        <taxon>Sar</taxon>
        <taxon>Stramenopiles</taxon>
        <taxon>Oomycota</taxon>
        <taxon>Peronosporomycetes</taxon>
        <taxon>Pythiales</taxon>
        <taxon>Pythiaceae</taxon>
        <taxon>Pythium</taxon>
    </lineage>
</organism>
<evidence type="ECO:0000256" key="2">
    <source>
        <dbReference type="ARBA" id="ARBA00004496"/>
    </source>
</evidence>
<feature type="compositionally biased region" description="Pro residues" evidence="9">
    <location>
        <begin position="435"/>
        <end position="444"/>
    </location>
</feature>
<comment type="subcellular location">
    <subcellularLocation>
        <location evidence="2">Cytoplasm</location>
    </subcellularLocation>
    <subcellularLocation>
        <location evidence="1">Nucleus</location>
    </subcellularLocation>
</comment>
<dbReference type="GO" id="GO:0000049">
    <property type="term" value="F:tRNA binding"/>
    <property type="evidence" value="ECO:0007669"/>
    <property type="project" value="TreeGrafter"/>
</dbReference>
<dbReference type="Proteomes" id="UP001209570">
    <property type="component" value="Unassembled WGS sequence"/>
</dbReference>
<dbReference type="GO" id="GO:0005829">
    <property type="term" value="C:cytosol"/>
    <property type="evidence" value="ECO:0007669"/>
    <property type="project" value="TreeGrafter"/>
</dbReference>
<comment type="similarity">
    <text evidence="4">Belongs to the ELP5 family.</text>
</comment>
<keyword evidence="7" id="KW-0819">tRNA processing</keyword>
<dbReference type="PANTHER" id="PTHR15641">
    <property type="entry name" value="ELONGATOR COMPLEX PROTEIN 5"/>
    <property type="match status" value="1"/>
</dbReference>
<feature type="compositionally biased region" description="Acidic residues" evidence="9">
    <location>
        <begin position="377"/>
        <end position="407"/>
    </location>
</feature>
<name>A0AAD5LQ51_PYTIN</name>
<feature type="region of interest" description="Disordered" evidence="9">
    <location>
        <begin position="430"/>
        <end position="449"/>
    </location>
</feature>
<evidence type="ECO:0000256" key="3">
    <source>
        <dbReference type="ARBA" id="ARBA00005043"/>
    </source>
</evidence>
<comment type="pathway">
    <text evidence="3">tRNA modification; 5-methoxycarbonylmethyl-2-thiouridine-tRNA biosynthesis.</text>
</comment>